<dbReference type="WBParaSite" id="TREG1_6780.5">
    <property type="protein sequence ID" value="TREG1_6780.5"/>
    <property type="gene ID" value="TREG1_6780"/>
</dbReference>
<dbReference type="CDD" id="cd15096">
    <property type="entry name" value="7tmA_AstA_R_insect"/>
    <property type="match status" value="1"/>
</dbReference>
<protein>
    <submittedName>
        <fullName evidence="17 18">G_PROTEIN_RECEP_F1_2 domain-containing protein</fullName>
    </submittedName>
</protein>
<evidence type="ECO:0000256" key="4">
    <source>
        <dbReference type="ARBA" id="ARBA00022692"/>
    </source>
</evidence>
<evidence type="ECO:0000256" key="1">
    <source>
        <dbReference type="ARBA" id="ARBA00004651"/>
    </source>
</evidence>
<sequence length="402" mass="45159">MKFHLMLTVLLCIWPVSFLAKAEIHNETDHLNISNVPAVPYLQSSSSNKISQSSSCFIGFTTNDLSVYFIFSHIVTPVIFGLILIIGFVGNLFVMIVVLANAQMRNTTNILIFSLAVADMAFIVICVPFAAVVYVTDRWPLGLYVCRIYYYSAYVSVYCSVYTLVLMSLDRFMAVVYPIQCINVRSQRNTTIAVIITWTVVLVTNIPLFVGAVLVRGPPGGGESSCITEYCTYSGLVSIDEQTNIARDNPHGGRMFFLLFFLFGYLFPFIIICLLYIFLILRLRCGPSSKMAHSAESQRSKKRVTHLVVTVVIVFGISWLPIHVIFLTQYFAGDPETPLFRVMQILGNCLAYGNSSINPILYAFLSEKFRTAFLRLICSRKSNQREERLKGKSFDNATAIAM</sequence>
<feature type="transmembrane region" description="Helical" evidence="13">
    <location>
        <begin position="148"/>
        <end position="169"/>
    </location>
</feature>
<dbReference type="WBParaSite" id="TREG1_6780.6">
    <property type="protein sequence ID" value="TREG1_6780.6"/>
    <property type="gene ID" value="TREG1_6780"/>
</dbReference>
<feature type="transmembrane region" description="Helical" evidence="13">
    <location>
        <begin position="256"/>
        <end position="283"/>
    </location>
</feature>
<dbReference type="GO" id="GO:0005886">
    <property type="term" value="C:plasma membrane"/>
    <property type="evidence" value="ECO:0007669"/>
    <property type="project" value="UniProtKB-SubCell"/>
</dbReference>
<dbReference type="AlphaFoldDB" id="A0AA85K5H9"/>
<evidence type="ECO:0000256" key="5">
    <source>
        <dbReference type="ARBA" id="ARBA00022989"/>
    </source>
</evidence>
<organism evidence="16 18">
    <name type="scientific">Trichobilharzia regenti</name>
    <name type="common">Nasal bird schistosome</name>
    <dbReference type="NCBI Taxonomy" id="157069"/>
    <lineage>
        <taxon>Eukaryota</taxon>
        <taxon>Metazoa</taxon>
        <taxon>Spiralia</taxon>
        <taxon>Lophotrochozoa</taxon>
        <taxon>Platyhelminthes</taxon>
        <taxon>Trematoda</taxon>
        <taxon>Digenea</taxon>
        <taxon>Strigeidida</taxon>
        <taxon>Schistosomatoidea</taxon>
        <taxon>Schistosomatidae</taxon>
        <taxon>Trichobilharzia</taxon>
    </lineage>
</organism>
<evidence type="ECO:0000256" key="14">
    <source>
        <dbReference type="SAM" id="SignalP"/>
    </source>
</evidence>
<keyword evidence="3" id="KW-1003">Cell membrane</keyword>
<feature type="transmembrane region" description="Helical" evidence="13">
    <location>
        <begin position="110"/>
        <end position="136"/>
    </location>
</feature>
<dbReference type="SMART" id="SM01381">
    <property type="entry name" value="7TM_GPCR_Srsx"/>
    <property type="match status" value="1"/>
</dbReference>
<dbReference type="PROSITE" id="PS50262">
    <property type="entry name" value="G_PROTEIN_RECEP_F1_2"/>
    <property type="match status" value="1"/>
</dbReference>
<evidence type="ECO:0000256" key="13">
    <source>
        <dbReference type="SAM" id="Phobius"/>
    </source>
</evidence>
<dbReference type="PROSITE" id="PS00237">
    <property type="entry name" value="G_PROTEIN_RECEP_F1_1"/>
    <property type="match status" value="1"/>
</dbReference>
<evidence type="ECO:0000256" key="11">
    <source>
        <dbReference type="ARBA" id="ARBA00023224"/>
    </source>
</evidence>
<dbReference type="SUPFAM" id="SSF81321">
    <property type="entry name" value="Family A G protein-coupled receptor-like"/>
    <property type="match status" value="1"/>
</dbReference>
<feature type="domain" description="G-protein coupled receptors family 1 profile" evidence="15">
    <location>
        <begin position="90"/>
        <end position="362"/>
    </location>
</feature>
<evidence type="ECO:0000259" key="15">
    <source>
        <dbReference type="PROSITE" id="PS50262"/>
    </source>
</evidence>
<dbReference type="Proteomes" id="UP000050795">
    <property type="component" value="Unassembled WGS sequence"/>
</dbReference>
<dbReference type="Pfam" id="PF00001">
    <property type="entry name" value="7tm_1"/>
    <property type="match status" value="1"/>
</dbReference>
<dbReference type="PANTHER" id="PTHR45695">
    <property type="entry name" value="LEUCOKININ RECEPTOR-RELATED"/>
    <property type="match status" value="1"/>
</dbReference>
<evidence type="ECO:0000256" key="12">
    <source>
        <dbReference type="RuleBase" id="RU000688"/>
    </source>
</evidence>
<feature type="chain" id="PRO_5044704930" evidence="14">
    <location>
        <begin position="23"/>
        <end position="402"/>
    </location>
</feature>
<keyword evidence="8" id="KW-1015">Disulfide bond</keyword>
<evidence type="ECO:0000313" key="16">
    <source>
        <dbReference type="Proteomes" id="UP000050795"/>
    </source>
</evidence>
<keyword evidence="10" id="KW-0325">Glycoprotein</keyword>
<comment type="subcellular location">
    <subcellularLocation>
        <location evidence="1">Cell membrane</location>
        <topology evidence="1">Multi-pass membrane protein</topology>
    </subcellularLocation>
</comment>
<dbReference type="Gene3D" id="1.20.1070.10">
    <property type="entry name" value="Rhodopsin 7-helix transmembrane proteins"/>
    <property type="match status" value="1"/>
</dbReference>
<keyword evidence="5 13" id="KW-1133">Transmembrane helix</keyword>
<feature type="transmembrane region" description="Helical" evidence="13">
    <location>
        <begin position="304"/>
        <end position="325"/>
    </location>
</feature>
<name>A0AA85K5H9_TRIRE</name>
<evidence type="ECO:0000313" key="18">
    <source>
        <dbReference type="WBParaSite" id="TREG1_6780.2"/>
    </source>
</evidence>
<dbReference type="WBParaSite" id="TREG1_6780.2">
    <property type="protein sequence ID" value="TREG1_6780.2"/>
    <property type="gene ID" value="TREG1_6780"/>
</dbReference>
<feature type="transmembrane region" description="Helical" evidence="13">
    <location>
        <begin position="190"/>
        <end position="215"/>
    </location>
</feature>
<keyword evidence="14" id="KW-0732">Signal</keyword>
<dbReference type="InterPro" id="IPR017452">
    <property type="entry name" value="GPCR_Rhodpsn_7TM"/>
</dbReference>
<evidence type="ECO:0000313" key="17">
    <source>
        <dbReference type="WBParaSite" id="TREG1_6780.1"/>
    </source>
</evidence>
<dbReference type="WBParaSite" id="TREG1_6780.1">
    <property type="protein sequence ID" value="TREG1_6780.1"/>
    <property type="gene ID" value="TREG1_6780"/>
</dbReference>
<evidence type="ECO:0000256" key="2">
    <source>
        <dbReference type="ARBA" id="ARBA00010663"/>
    </source>
</evidence>
<dbReference type="PANTHER" id="PTHR45695:SF23">
    <property type="entry name" value="GALANIN-LIKE G-PROTEIN COUPLED RECEPTOR NPR-9"/>
    <property type="match status" value="1"/>
</dbReference>
<keyword evidence="7 13" id="KW-0472">Membrane</keyword>
<evidence type="ECO:0000256" key="6">
    <source>
        <dbReference type="ARBA" id="ARBA00023040"/>
    </source>
</evidence>
<keyword evidence="4 12" id="KW-0812">Transmembrane</keyword>
<evidence type="ECO:0000256" key="10">
    <source>
        <dbReference type="ARBA" id="ARBA00023180"/>
    </source>
</evidence>
<reference evidence="17 18" key="2">
    <citation type="submission" date="2023-11" db="UniProtKB">
        <authorList>
            <consortium name="WormBaseParasite"/>
        </authorList>
    </citation>
    <scope>IDENTIFICATION</scope>
</reference>
<reference evidence="16" key="1">
    <citation type="submission" date="2022-06" db="EMBL/GenBank/DDBJ databases">
        <authorList>
            <person name="Berger JAMES D."/>
            <person name="Berger JAMES D."/>
        </authorList>
    </citation>
    <scope>NUCLEOTIDE SEQUENCE [LARGE SCALE GENOMIC DNA]</scope>
</reference>
<keyword evidence="11 12" id="KW-0807">Transducer</keyword>
<evidence type="ECO:0000256" key="9">
    <source>
        <dbReference type="ARBA" id="ARBA00023170"/>
    </source>
</evidence>
<feature type="signal peptide" evidence="14">
    <location>
        <begin position="1"/>
        <end position="22"/>
    </location>
</feature>
<dbReference type="InterPro" id="IPR000276">
    <property type="entry name" value="GPCR_Rhodpsn"/>
</dbReference>
<dbReference type="InterPro" id="IPR000611">
    <property type="entry name" value="NPY_rcpt"/>
</dbReference>
<keyword evidence="16" id="KW-1185">Reference proteome</keyword>
<dbReference type="WBParaSite" id="TREG1_6780.3">
    <property type="protein sequence ID" value="TREG1_6780.3"/>
    <property type="gene ID" value="TREG1_6780"/>
</dbReference>
<evidence type="ECO:0000256" key="3">
    <source>
        <dbReference type="ARBA" id="ARBA00022475"/>
    </source>
</evidence>
<feature type="transmembrane region" description="Helical" evidence="13">
    <location>
        <begin position="74"/>
        <end position="98"/>
    </location>
</feature>
<evidence type="ECO:0000256" key="7">
    <source>
        <dbReference type="ARBA" id="ARBA00023136"/>
    </source>
</evidence>
<keyword evidence="9 12" id="KW-0675">Receptor</keyword>
<proteinExistence type="inferred from homology"/>
<feature type="transmembrane region" description="Helical" evidence="13">
    <location>
        <begin position="345"/>
        <end position="365"/>
    </location>
</feature>
<dbReference type="GO" id="GO:0004983">
    <property type="term" value="F:neuropeptide Y receptor activity"/>
    <property type="evidence" value="ECO:0007669"/>
    <property type="project" value="InterPro"/>
</dbReference>
<evidence type="ECO:0000256" key="8">
    <source>
        <dbReference type="ARBA" id="ARBA00023157"/>
    </source>
</evidence>
<comment type="similarity">
    <text evidence="2 12">Belongs to the G-protein coupled receptor 1 family.</text>
</comment>
<accession>A0AA85K5H9</accession>
<keyword evidence="6 12" id="KW-0297">G-protein coupled receptor</keyword>
<dbReference type="PRINTS" id="PR01012">
    <property type="entry name" value="NRPEPTIDEYR"/>
</dbReference>
<dbReference type="PRINTS" id="PR00237">
    <property type="entry name" value="GPCRRHODOPSN"/>
</dbReference>